<dbReference type="Proteomes" id="UP001596512">
    <property type="component" value="Unassembled WGS sequence"/>
</dbReference>
<dbReference type="InterPro" id="IPR051814">
    <property type="entry name" value="NAD(P)H-dep_FMN_reductase"/>
</dbReference>
<evidence type="ECO:0000313" key="6">
    <source>
        <dbReference type="EMBL" id="MFC7613162.1"/>
    </source>
</evidence>
<feature type="domain" description="NADPH-dependent FMN reductase-like" evidence="5">
    <location>
        <begin position="33"/>
        <end position="150"/>
    </location>
</feature>
<keyword evidence="2" id="KW-0288">FMN</keyword>
<keyword evidence="7" id="KW-1185">Reference proteome</keyword>
<evidence type="ECO:0000259" key="5">
    <source>
        <dbReference type="Pfam" id="PF03358"/>
    </source>
</evidence>
<evidence type="ECO:0000256" key="3">
    <source>
        <dbReference type="ARBA" id="ARBA00023002"/>
    </source>
</evidence>
<evidence type="ECO:0000256" key="2">
    <source>
        <dbReference type="ARBA" id="ARBA00022643"/>
    </source>
</evidence>
<accession>A0ABW2THE4</accession>
<proteinExistence type="predicted"/>
<comment type="caution">
    <text evidence="6">The sequence shown here is derived from an EMBL/GenBank/DDBJ whole genome shotgun (WGS) entry which is preliminary data.</text>
</comment>
<evidence type="ECO:0000313" key="7">
    <source>
        <dbReference type="Proteomes" id="UP001596512"/>
    </source>
</evidence>
<gene>
    <name evidence="6" type="ORF">ACFQV2_05555</name>
</gene>
<reference evidence="7" key="1">
    <citation type="journal article" date="2019" name="Int. J. Syst. Evol. Microbiol.">
        <title>The Global Catalogue of Microorganisms (GCM) 10K type strain sequencing project: providing services to taxonomists for standard genome sequencing and annotation.</title>
        <authorList>
            <consortium name="The Broad Institute Genomics Platform"/>
            <consortium name="The Broad Institute Genome Sequencing Center for Infectious Disease"/>
            <person name="Wu L."/>
            <person name="Ma J."/>
        </authorList>
    </citation>
    <scope>NUCLEOTIDE SEQUENCE [LARGE SCALE GENOMIC DNA]</scope>
    <source>
        <strain evidence="7">JCM 17695</strain>
    </source>
</reference>
<dbReference type="InterPro" id="IPR029039">
    <property type="entry name" value="Flavoprotein-like_sf"/>
</dbReference>
<protein>
    <submittedName>
        <fullName evidence="6">NAD(P)H-dependent oxidoreductase</fullName>
    </submittedName>
</protein>
<feature type="region of interest" description="Disordered" evidence="4">
    <location>
        <begin position="1"/>
        <end position="25"/>
    </location>
</feature>
<dbReference type="PANTHER" id="PTHR43408">
    <property type="entry name" value="FMN REDUCTASE (NADPH)"/>
    <property type="match status" value="1"/>
</dbReference>
<dbReference type="Pfam" id="PF03358">
    <property type="entry name" value="FMN_red"/>
    <property type="match status" value="1"/>
</dbReference>
<dbReference type="InterPro" id="IPR005025">
    <property type="entry name" value="FMN_Rdtase-like_dom"/>
</dbReference>
<dbReference type="EMBL" id="JBHTEY010000004">
    <property type="protein sequence ID" value="MFC7613162.1"/>
    <property type="molecule type" value="Genomic_DNA"/>
</dbReference>
<keyword evidence="1" id="KW-0285">Flavoprotein</keyword>
<name>A0ABW2THE4_9PSEU</name>
<dbReference type="PANTHER" id="PTHR43408:SF1">
    <property type="entry name" value="FMN REDUCTASE (NADPH)"/>
    <property type="match status" value="1"/>
</dbReference>
<keyword evidence="3" id="KW-0560">Oxidoreductase</keyword>
<evidence type="ECO:0000256" key="1">
    <source>
        <dbReference type="ARBA" id="ARBA00022630"/>
    </source>
</evidence>
<evidence type="ECO:0000256" key="4">
    <source>
        <dbReference type="SAM" id="MobiDB-lite"/>
    </source>
</evidence>
<dbReference type="Gene3D" id="3.40.50.360">
    <property type="match status" value="1"/>
</dbReference>
<organism evidence="6 7">
    <name type="scientific">Actinokineospora soli</name>
    <dbReference type="NCBI Taxonomy" id="1048753"/>
    <lineage>
        <taxon>Bacteria</taxon>
        <taxon>Bacillati</taxon>
        <taxon>Actinomycetota</taxon>
        <taxon>Actinomycetes</taxon>
        <taxon>Pseudonocardiales</taxon>
        <taxon>Pseudonocardiaceae</taxon>
        <taxon>Actinokineospora</taxon>
    </lineage>
</organism>
<dbReference type="SUPFAM" id="SSF52218">
    <property type="entry name" value="Flavoproteins"/>
    <property type="match status" value="1"/>
</dbReference>
<sequence length="187" mass="18821">MDGVAPKGRARCTGDHETGRRRVRGASPGGDVALLAAHAAAVLAGFGHPVALVESSALPAVALLERDRWHPAIASALADMSGAAGMVLAAPVNRAAHCGLVKSVLDLLPSGALAGLPILPLTTGGPQGRGAVEFCVKPLLRELGATRVLPGPFVPSGELVDGSVPGRVDDALAEFSLAVGRTRRLAG</sequence>